<dbReference type="Proteomes" id="UP000256601">
    <property type="component" value="Unassembled WGS sequence"/>
</dbReference>
<keyword evidence="3" id="KW-0967">Endosome</keyword>
<comment type="similarity">
    <text evidence="2">Belongs to the SNF7 family.</text>
</comment>
<evidence type="ECO:0000313" key="9">
    <source>
        <dbReference type="Proteomes" id="UP000256601"/>
    </source>
</evidence>
<dbReference type="Gene3D" id="6.10.140.1230">
    <property type="match status" value="1"/>
</dbReference>
<protein>
    <recommendedName>
        <fullName evidence="4">Vacuolar-sorting protein SNF7</fullName>
    </recommendedName>
    <alternativeName>
        <fullName evidence="5">Vacuolar protein-sorting-associated protein 32</fullName>
    </alternativeName>
</protein>
<dbReference type="Pfam" id="PF03357">
    <property type="entry name" value="Snf7"/>
    <property type="match status" value="1"/>
</dbReference>
<dbReference type="AlphaFoldDB" id="A0A371C1S3"/>
<dbReference type="GO" id="GO:0000815">
    <property type="term" value="C:ESCRT III complex"/>
    <property type="evidence" value="ECO:0007669"/>
    <property type="project" value="TreeGrafter"/>
</dbReference>
<evidence type="ECO:0000256" key="6">
    <source>
        <dbReference type="SAM" id="Coils"/>
    </source>
</evidence>
<evidence type="ECO:0000256" key="4">
    <source>
        <dbReference type="ARBA" id="ARBA00040017"/>
    </source>
</evidence>
<dbReference type="EMBL" id="KZ859040">
    <property type="protein sequence ID" value="RDW24279.1"/>
    <property type="molecule type" value="Genomic_DNA"/>
</dbReference>
<proteinExistence type="inferred from homology"/>
<gene>
    <name evidence="8" type="ORF">B0I71DRAFT_4271</name>
</gene>
<sequence>MSTMLKSVLNSPFFSDNRRKSLYGNFRRLKTTNTEGYEANITAWKSVILDFCRSNHHVTLTTGPKLLNDLILAPHGKPQGLDIVLDQLQEQEAITDLNTYLGRFYMDICGTRPSGIASMVSWGVASLMRSSGMVKNPLENASNGPGTLKERTFVVSDLVQEAAETAVDYKGYVGSIYTFGEFVCVIQKSQKGYNAVDAKCILSRLYSTGKCSISPGTDMVDVSNCPVHYDITVIKFGDGKDPVTEQDRSIATLKQTMNDIQTKITTIETRIEECTKEAKRYLQNKNKNTALSYLKMRKLNEKSLENASSSLVKLEEVMLAIDSAVTSQQVVGQLESSSELIKRINKEIGGAERVNKVMDEFDEQKSLSREIQDALEQDNVPEEEIDDELALMEAQEMAKKGEKDDLVDRLADQFGELKIPTTTPSAETKSEELNATRPEAPLQA</sequence>
<dbReference type="GO" id="GO:0009898">
    <property type="term" value="C:cytoplasmic side of plasma membrane"/>
    <property type="evidence" value="ECO:0007669"/>
    <property type="project" value="TreeGrafter"/>
</dbReference>
<name>A0A371C1S3_YARLL</name>
<evidence type="ECO:0000313" key="8">
    <source>
        <dbReference type="EMBL" id="RDW24279.1"/>
    </source>
</evidence>
<dbReference type="PANTHER" id="PTHR22761:SF10">
    <property type="entry name" value="GH13992P"/>
    <property type="match status" value="1"/>
</dbReference>
<dbReference type="GO" id="GO:0006900">
    <property type="term" value="P:vesicle budding from membrane"/>
    <property type="evidence" value="ECO:0007669"/>
    <property type="project" value="TreeGrafter"/>
</dbReference>
<dbReference type="GO" id="GO:0032511">
    <property type="term" value="P:late endosome to vacuole transport via multivesicular body sorting pathway"/>
    <property type="evidence" value="ECO:0007669"/>
    <property type="project" value="TreeGrafter"/>
</dbReference>
<feature type="coiled-coil region" evidence="6">
    <location>
        <begin position="257"/>
        <end position="284"/>
    </location>
</feature>
<evidence type="ECO:0000256" key="3">
    <source>
        <dbReference type="ARBA" id="ARBA00022753"/>
    </source>
</evidence>
<dbReference type="GO" id="GO:0005771">
    <property type="term" value="C:multivesicular body"/>
    <property type="evidence" value="ECO:0007669"/>
    <property type="project" value="TreeGrafter"/>
</dbReference>
<keyword evidence="6" id="KW-0175">Coiled coil</keyword>
<reference evidence="8 9" key="1">
    <citation type="submission" date="2018-07" db="EMBL/GenBank/DDBJ databases">
        <title>Draft Genome Assemblies for Five Robust Yarrowia lipolytica Strains Exhibiting High Lipid Production and Pentose Sugar Utilization and Sugar Alcohol Secretion from Undetoxified Lignocellulosic Biomass Hydrolysates.</title>
        <authorList>
            <consortium name="DOE Joint Genome Institute"/>
            <person name="Walker C."/>
            <person name="Ryu S."/>
            <person name="Na H."/>
            <person name="Zane M."/>
            <person name="LaButti K."/>
            <person name="Lipzen A."/>
            <person name="Haridas S."/>
            <person name="Barry K."/>
            <person name="Grigoriev I.V."/>
            <person name="Quarterman J."/>
            <person name="Slininger P."/>
            <person name="Dien B."/>
            <person name="Trinh C.T."/>
        </authorList>
    </citation>
    <scope>NUCLEOTIDE SEQUENCE [LARGE SCALE GENOMIC DNA]</scope>
    <source>
        <strain evidence="8 9">YB392</strain>
    </source>
</reference>
<feature type="region of interest" description="Disordered" evidence="7">
    <location>
        <begin position="415"/>
        <end position="444"/>
    </location>
</feature>
<accession>A0A371C1S3</accession>
<dbReference type="PANTHER" id="PTHR22761">
    <property type="entry name" value="CHARGED MULTIVESICULAR BODY PROTEIN"/>
    <property type="match status" value="1"/>
</dbReference>
<evidence type="ECO:0000256" key="1">
    <source>
        <dbReference type="ARBA" id="ARBA00004177"/>
    </source>
</evidence>
<dbReference type="VEuPathDB" id="FungiDB:YALI1_D12646g"/>
<comment type="subcellular location">
    <subcellularLocation>
        <location evidence="1">Endosome</location>
    </subcellularLocation>
</comment>
<evidence type="ECO:0000256" key="5">
    <source>
        <dbReference type="ARBA" id="ARBA00042586"/>
    </source>
</evidence>
<evidence type="ECO:0000256" key="2">
    <source>
        <dbReference type="ARBA" id="ARBA00006190"/>
    </source>
</evidence>
<organism evidence="8 9">
    <name type="scientific">Yarrowia lipolytica</name>
    <name type="common">Candida lipolytica</name>
    <dbReference type="NCBI Taxonomy" id="4952"/>
    <lineage>
        <taxon>Eukaryota</taxon>
        <taxon>Fungi</taxon>
        <taxon>Dikarya</taxon>
        <taxon>Ascomycota</taxon>
        <taxon>Saccharomycotina</taxon>
        <taxon>Dipodascomycetes</taxon>
        <taxon>Dipodascales</taxon>
        <taxon>Dipodascales incertae sedis</taxon>
        <taxon>Yarrowia</taxon>
    </lineage>
</organism>
<dbReference type="VEuPathDB" id="FungiDB:YALI0_D09999g"/>
<dbReference type="Pfam" id="PF25880">
    <property type="entry name" value="WHD_CHMP7_1st"/>
    <property type="match status" value="1"/>
</dbReference>
<evidence type="ECO:0000256" key="7">
    <source>
        <dbReference type="SAM" id="MobiDB-lite"/>
    </source>
</evidence>
<dbReference type="InterPro" id="IPR005024">
    <property type="entry name" value="Snf7_fam"/>
</dbReference>